<keyword evidence="3" id="KW-1185">Reference proteome</keyword>
<dbReference type="CDD" id="cd07043">
    <property type="entry name" value="STAS_anti-anti-sigma_factors"/>
    <property type="match status" value="1"/>
</dbReference>
<dbReference type="Pfam" id="PF01740">
    <property type="entry name" value="STAS"/>
    <property type="match status" value="1"/>
</dbReference>
<evidence type="ECO:0000259" key="1">
    <source>
        <dbReference type="PROSITE" id="PS50801"/>
    </source>
</evidence>
<accession>A0A5S9QAK5</accession>
<name>A0A5S9QAK5_MYCVN</name>
<dbReference type="EMBL" id="CACSIP010000013">
    <property type="protein sequence ID" value="CAA0114571.1"/>
    <property type="molecule type" value="Genomic_DNA"/>
</dbReference>
<feature type="domain" description="STAS" evidence="1">
    <location>
        <begin position="1"/>
        <end position="47"/>
    </location>
</feature>
<dbReference type="InterPro" id="IPR036513">
    <property type="entry name" value="STAS_dom_sf"/>
</dbReference>
<protein>
    <recommendedName>
        <fullName evidence="1">STAS domain-containing protein</fullName>
    </recommendedName>
</protein>
<reference evidence="2 3" key="1">
    <citation type="submission" date="2019-11" db="EMBL/GenBank/DDBJ databases">
        <authorList>
            <person name="Holert J."/>
        </authorList>
    </citation>
    <scope>NUCLEOTIDE SEQUENCE [LARGE SCALE GENOMIC DNA]</scope>
    <source>
        <strain evidence="2">BC8_1</strain>
    </source>
</reference>
<dbReference type="SUPFAM" id="SSF52091">
    <property type="entry name" value="SpoIIaa-like"/>
    <property type="match status" value="1"/>
</dbReference>
<sequence>MAVMGDVDAVNGRALGRYVERHTRGSRQLVLDLRAVDFFGTAGFTALHFTSVHCTRSDVDWVIVGNRSVRRLLSACDPNGELPLVDELSSALLRLDRLAQCCHPVVWTGRSGWHTDNGPRAPVDHPSVAS</sequence>
<dbReference type="Proteomes" id="UP000430146">
    <property type="component" value="Unassembled WGS sequence"/>
</dbReference>
<organism evidence="2 3">
    <name type="scientific">Mycolicibacterium vanbaalenii</name>
    <name type="common">Mycobacterium vanbaalenii</name>
    <dbReference type="NCBI Taxonomy" id="110539"/>
    <lineage>
        <taxon>Bacteria</taxon>
        <taxon>Bacillati</taxon>
        <taxon>Actinomycetota</taxon>
        <taxon>Actinomycetes</taxon>
        <taxon>Mycobacteriales</taxon>
        <taxon>Mycobacteriaceae</taxon>
        <taxon>Mycolicibacterium</taxon>
    </lineage>
</organism>
<dbReference type="Gene3D" id="3.30.750.24">
    <property type="entry name" value="STAS domain"/>
    <property type="match status" value="1"/>
</dbReference>
<dbReference type="AlphaFoldDB" id="A0A5S9QAK5"/>
<proteinExistence type="predicted"/>
<evidence type="ECO:0000313" key="3">
    <source>
        <dbReference type="Proteomes" id="UP000430146"/>
    </source>
</evidence>
<dbReference type="PROSITE" id="PS50801">
    <property type="entry name" value="STAS"/>
    <property type="match status" value="1"/>
</dbReference>
<dbReference type="InterPro" id="IPR002645">
    <property type="entry name" value="STAS_dom"/>
</dbReference>
<gene>
    <name evidence="2" type="ORF">AELLOGFF_03758</name>
</gene>
<evidence type="ECO:0000313" key="2">
    <source>
        <dbReference type="EMBL" id="CAA0114571.1"/>
    </source>
</evidence>